<dbReference type="NCBIfam" id="NF006825">
    <property type="entry name" value="PRK09347.1-2"/>
    <property type="match status" value="1"/>
</dbReference>
<dbReference type="PANTHER" id="PTHR11109:SF7">
    <property type="entry name" value="GTP CYCLOHYDROLASE 1"/>
    <property type="match status" value="1"/>
</dbReference>
<proteinExistence type="inferred from homology"/>
<protein>
    <recommendedName>
        <fullName evidence="6">GTP cyclohydrolase 1</fullName>
        <ecNumber evidence="6">3.5.4.16</ecNumber>
    </recommendedName>
    <alternativeName>
        <fullName evidence="6">GTP cyclohydrolase I</fullName>
        <shortName evidence="6">GTP-CH-I</shortName>
    </alternativeName>
</protein>
<keyword evidence="6" id="KW-0342">GTP-binding</keyword>
<dbReference type="PROSITE" id="PS00860">
    <property type="entry name" value="GTP_CYCLOHYDROL_1_2"/>
    <property type="match status" value="1"/>
</dbReference>
<evidence type="ECO:0000256" key="6">
    <source>
        <dbReference type="HAMAP-Rule" id="MF_00223"/>
    </source>
</evidence>
<evidence type="ECO:0000256" key="2">
    <source>
        <dbReference type="ARBA" id="ARBA00005080"/>
    </source>
</evidence>
<dbReference type="Pfam" id="PF01227">
    <property type="entry name" value="GTP_cyclohydroI"/>
    <property type="match status" value="1"/>
</dbReference>
<dbReference type="GO" id="GO:0046654">
    <property type="term" value="P:tetrahydrofolate biosynthetic process"/>
    <property type="evidence" value="ECO:0007669"/>
    <property type="project" value="UniProtKB-UniRule"/>
</dbReference>
<keyword evidence="4 6" id="KW-0554">One-carbon metabolism</keyword>
<sequence>MVDQDAIREATRALLAAIGEDPDRDGLRRTPDRVARSWAELVRGYDEDPRDHLRTTFAVDSKELVLVRDIEFRTLCEHHLLPFSGHAHVAYLPSGGRVTGLSKIGRLVEGYARRLQVQERLTTQVADAVEEMLAPRGLAVIMQAEHLCMSMRGVAKPGATTLTSVFRGELDSAQGRSELFGLIGMSGLHR</sequence>
<feature type="domain" description="GTP cyclohydrolase I" evidence="7">
    <location>
        <begin position="7"/>
        <end position="180"/>
    </location>
</feature>
<dbReference type="InterPro" id="IPR043133">
    <property type="entry name" value="GTP-CH-I_C/QueF"/>
</dbReference>
<dbReference type="KEGG" id="sapp:SAC06_09185"/>
<dbReference type="NCBIfam" id="TIGR00063">
    <property type="entry name" value="folE"/>
    <property type="match status" value="1"/>
</dbReference>
<dbReference type="NCBIfam" id="NF006826">
    <property type="entry name" value="PRK09347.1-3"/>
    <property type="match status" value="1"/>
</dbReference>
<evidence type="ECO:0000256" key="3">
    <source>
        <dbReference type="ARBA" id="ARBA00008085"/>
    </source>
</evidence>
<feature type="binding site" evidence="6">
    <location>
        <position position="148"/>
    </location>
    <ligand>
        <name>Zn(2+)</name>
        <dbReference type="ChEBI" id="CHEBI:29105"/>
    </ligand>
</feature>
<dbReference type="EC" id="3.5.4.16" evidence="6"/>
<evidence type="ECO:0000313" key="8">
    <source>
        <dbReference type="EMBL" id="XBW07803.1"/>
    </source>
</evidence>
<dbReference type="PROSITE" id="PS00859">
    <property type="entry name" value="GTP_CYCLOHYDROL_1_1"/>
    <property type="match status" value="1"/>
</dbReference>
<keyword evidence="6" id="KW-0547">Nucleotide-binding</keyword>
<dbReference type="EMBL" id="CP138335">
    <property type="protein sequence ID" value="XBW07803.1"/>
    <property type="molecule type" value="Genomic_DNA"/>
</dbReference>
<feature type="binding site" evidence="6">
    <location>
        <position position="76"/>
    </location>
    <ligand>
        <name>Zn(2+)</name>
        <dbReference type="ChEBI" id="CHEBI:29105"/>
    </ligand>
</feature>
<organism evidence="8">
    <name type="scientific">Scrofimicrobium appendicitidis</name>
    <dbReference type="NCBI Taxonomy" id="3079930"/>
    <lineage>
        <taxon>Bacteria</taxon>
        <taxon>Bacillati</taxon>
        <taxon>Actinomycetota</taxon>
        <taxon>Actinomycetes</taxon>
        <taxon>Actinomycetales</taxon>
        <taxon>Actinomycetaceae</taxon>
        <taxon>Scrofimicrobium</taxon>
    </lineage>
</organism>
<name>A0AAU7V6D8_9ACTO</name>
<dbReference type="InterPro" id="IPR001474">
    <property type="entry name" value="GTP_CycHdrlase_I"/>
</dbReference>
<comment type="subunit">
    <text evidence="6">Homopolymer.</text>
</comment>
<dbReference type="HAMAP" id="MF_00223">
    <property type="entry name" value="FolE"/>
    <property type="match status" value="1"/>
</dbReference>
<dbReference type="GO" id="GO:0008270">
    <property type="term" value="F:zinc ion binding"/>
    <property type="evidence" value="ECO:0007669"/>
    <property type="project" value="UniProtKB-UniRule"/>
</dbReference>
<dbReference type="FunFam" id="3.30.1130.10:FF:000001">
    <property type="entry name" value="GTP cyclohydrolase 1"/>
    <property type="match status" value="1"/>
</dbReference>
<dbReference type="InterPro" id="IPR018234">
    <property type="entry name" value="GTP_CycHdrlase_I_CS"/>
</dbReference>
<dbReference type="AlphaFoldDB" id="A0AAU7V6D8"/>
<dbReference type="GO" id="GO:0003934">
    <property type="term" value="F:GTP cyclohydrolase I activity"/>
    <property type="evidence" value="ECO:0007669"/>
    <property type="project" value="UniProtKB-UniRule"/>
</dbReference>
<evidence type="ECO:0000256" key="4">
    <source>
        <dbReference type="ARBA" id="ARBA00022563"/>
    </source>
</evidence>
<evidence type="ECO:0000256" key="5">
    <source>
        <dbReference type="ARBA" id="ARBA00022801"/>
    </source>
</evidence>
<comment type="pathway">
    <text evidence="2 6">Cofactor biosynthesis; 7,8-dihydroneopterin triphosphate biosynthesis; 7,8-dihydroneopterin triphosphate from GTP: step 1/1.</text>
</comment>
<feature type="binding site" evidence="6">
    <location>
        <position position="79"/>
    </location>
    <ligand>
        <name>Zn(2+)</name>
        <dbReference type="ChEBI" id="CHEBI:29105"/>
    </ligand>
</feature>
<keyword evidence="6" id="KW-0862">Zinc</keyword>
<dbReference type="Gene3D" id="3.30.1130.10">
    <property type="match status" value="1"/>
</dbReference>
<keyword evidence="6" id="KW-0479">Metal-binding</keyword>
<dbReference type="GO" id="GO:0005525">
    <property type="term" value="F:GTP binding"/>
    <property type="evidence" value="ECO:0007669"/>
    <property type="project" value="UniProtKB-KW"/>
</dbReference>
<dbReference type="GO" id="GO:0005737">
    <property type="term" value="C:cytoplasm"/>
    <property type="evidence" value="ECO:0007669"/>
    <property type="project" value="TreeGrafter"/>
</dbReference>
<accession>A0AAU7V6D8</accession>
<dbReference type="InterPro" id="IPR043134">
    <property type="entry name" value="GTP-CH-I_N"/>
</dbReference>
<gene>
    <name evidence="6 8" type="primary">folE</name>
    <name evidence="8" type="ORF">SAC06_09185</name>
</gene>
<keyword evidence="5 6" id="KW-0378">Hydrolase</keyword>
<evidence type="ECO:0000256" key="1">
    <source>
        <dbReference type="ARBA" id="ARBA00001052"/>
    </source>
</evidence>
<dbReference type="PANTHER" id="PTHR11109">
    <property type="entry name" value="GTP CYCLOHYDROLASE I"/>
    <property type="match status" value="1"/>
</dbReference>
<dbReference type="Gene3D" id="1.10.286.10">
    <property type="match status" value="1"/>
</dbReference>
<dbReference type="GO" id="GO:0006730">
    <property type="term" value="P:one-carbon metabolic process"/>
    <property type="evidence" value="ECO:0007669"/>
    <property type="project" value="UniProtKB-UniRule"/>
</dbReference>
<dbReference type="InterPro" id="IPR020602">
    <property type="entry name" value="GTP_CycHdrlase_I_dom"/>
</dbReference>
<dbReference type="SUPFAM" id="SSF55620">
    <property type="entry name" value="Tetrahydrobiopterin biosynthesis enzymes-like"/>
    <property type="match status" value="1"/>
</dbReference>
<comment type="similarity">
    <text evidence="3 6">Belongs to the GTP cyclohydrolase I family.</text>
</comment>
<dbReference type="FunFam" id="1.10.286.10:FF:000001">
    <property type="entry name" value="GTP cyclohydrolase 1"/>
    <property type="match status" value="1"/>
</dbReference>
<reference evidence="8" key="1">
    <citation type="submission" date="2023-11" db="EMBL/GenBank/DDBJ databases">
        <title>Scrofimicrobium hongkongense sp. nov., isolated from a patient with peritonitis.</title>
        <authorList>
            <person name="Lao H.Y."/>
            <person name="Wong A.Y.P."/>
            <person name="Ng T.L."/>
            <person name="Wong R.Y.L."/>
            <person name="Yau M.C.Y."/>
            <person name="Lam J.Y.W."/>
            <person name="Siu G.K.H."/>
        </authorList>
    </citation>
    <scope>NUCLEOTIDE SEQUENCE</scope>
    <source>
        <strain evidence="8">R131</strain>
    </source>
</reference>
<comment type="catalytic activity">
    <reaction evidence="1 6">
        <text>GTP + H2O = 7,8-dihydroneopterin 3'-triphosphate + formate + H(+)</text>
        <dbReference type="Rhea" id="RHEA:17473"/>
        <dbReference type="ChEBI" id="CHEBI:15377"/>
        <dbReference type="ChEBI" id="CHEBI:15378"/>
        <dbReference type="ChEBI" id="CHEBI:15740"/>
        <dbReference type="ChEBI" id="CHEBI:37565"/>
        <dbReference type="ChEBI" id="CHEBI:58462"/>
        <dbReference type="EC" id="3.5.4.16"/>
    </reaction>
</comment>
<evidence type="ECO:0000259" key="7">
    <source>
        <dbReference type="Pfam" id="PF01227"/>
    </source>
</evidence>
<dbReference type="GO" id="GO:0006729">
    <property type="term" value="P:tetrahydrobiopterin biosynthetic process"/>
    <property type="evidence" value="ECO:0007669"/>
    <property type="project" value="TreeGrafter"/>
</dbReference>